<name>A0A4S3THZ1_9EURY</name>
<feature type="region of interest" description="Disordered" evidence="1">
    <location>
        <begin position="122"/>
        <end position="144"/>
    </location>
</feature>
<evidence type="ECO:0000313" key="4">
    <source>
        <dbReference type="Proteomes" id="UP000318864"/>
    </source>
</evidence>
<dbReference type="InterPro" id="IPR056613">
    <property type="entry name" value="DUF7287"/>
</dbReference>
<dbReference type="EMBL" id="RBZW01000076">
    <property type="protein sequence ID" value="THE62833.1"/>
    <property type="molecule type" value="Genomic_DNA"/>
</dbReference>
<keyword evidence="2" id="KW-1133">Transmembrane helix</keyword>
<sequence>MTQGTQRTVSIGFDPRAQTNQDFVIGIGVFIIAVAFVFTTIPDIVGVYSGTSDSGDVAQVDRVAGTVLENESLETGTPNQIDGEGFNQTFVQEGLDNSSLGLRADDGYRFDQINVTIEPLEREGGQPRPLNLSGDGDPLAAGDRYDDQSAVTATRIVTVTDVDDDEYPDVDSEHPVRLVVRMW</sequence>
<dbReference type="OrthoDB" id="125215at2157"/>
<evidence type="ECO:0000256" key="2">
    <source>
        <dbReference type="SAM" id="Phobius"/>
    </source>
</evidence>
<accession>A0A4S3THZ1</accession>
<keyword evidence="2" id="KW-0812">Transmembrane</keyword>
<reference evidence="3 4" key="1">
    <citation type="submission" date="2018-10" db="EMBL/GenBank/DDBJ databases">
        <title>Natronolimnobius sp. XQ-INN 246 isolated from Inner Mongolia Autonomous Region of China.</title>
        <authorList>
            <person name="Xue Q."/>
        </authorList>
    </citation>
    <scope>NUCLEOTIDE SEQUENCE [LARGE SCALE GENOMIC DNA]</scope>
    <source>
        <strain evidence="3 4">XQ-INN 246</strain>
    </source>
</reference>
<proteinExistence type="predicted"/>
<dbReference type="Pfam" id="PF23958">
    <property type="entry name" value="DUF7287"/>
    <property type="match status" value="1"/>
</dbReference>
<gene>
    <name evidence="3" type="ORF">D8Y22_20445</name>
</gene>
<evidence type="ECO:0000256" key="1">
    <source>
        <dbReference type="SAM" id="MobiDB-lite"/>
    </source>
</evidence>
<feature type="transmembrane region" description="Helical" evidence="2">
    <location>
        <begin position="23"/>
        <end position="41"/>
    </location>
</feature>
<protein>
    <submittedName>
        <fullName evidence="3">Uncharacterized protein</fullName>
    </submittedName>
</protein>
<organism evidence="3 4">
    <name type="scientific">Salinadaptatus halalkaliphilus</name>
    <dbReference type="NCBI Taxonomy" id="2419781"/>
    <lineage>
        <taxon>Archaea</taxon>
        <taxon>Methanobacteriati</taxon>
        <taxon>Methanobacteriota</taxon>
        <taxon>Stenosarchaea group</taxon>
        <taxon>Halobacteria</taxon>
        <taxon>Halobacteriales</taxon>
        <taxon>Natrialbaceae</taxon>
        <taxon>Salinadaptatus</taxon>
    </lineage>
</organism>
<dbReference type="RefSeq" id="WP_141466465.1">
    <property type="nucleotide sequence ID" value="NZ_RBZW01000076.1"/>
</dbReference>
<dbReference type="AlphaFoldDB" id="A0A4S3THZ1"/>
<keyword evidence="2" id="KW-0472">Membrane</keyword>
<dbReference type="Proteomes" id="UP000318864">
    <property type="component" value="Unassembled WGS sequence"/>
</dbReference>
<evidence type="ECO:0000313" key="3">
    <source>
        <dbReference type="EMBL" id="THE62833.1"/>
    </source>
</evidence>
<keyword evidence="4" id="KW-1185">Reference proteome</keyword>
<comment type="caution">
    <text evidence="3">The sequence shown here is derived from an EMBL/GenBank/DDBJ whole genome shotgun (WGS) entry which is preliminary data.</text>
</comment>